<evidence type="ECO:0000313" key="3">
    <source>
        <dbReference type="Proteomes" id="UP000315312"/>
    </source>
</evidence>
<dbReference type="Proteomes" id="UP000315312">
    <property type="component" value="Unassembled WGS sequence"/>
</dbReference>
<keyword evidence="1" id="KW-0812">Transmembrane</keyword>
<feature type="transmembrane region" description="Helical" evidence="1">
    <location>
        <begin position="141"/>
        <end position="163"/>
    </location>
</feature>
<dbReference type="EMBL" id="VLKM01000001">
    <property type="protein sequence ID" value="TWH98283.1"/>
    <property type="molecule type" value="Genomic_DNA"/>
</dbReference>
<keyword evidence="3" id="KW-1185">Reference proteome</keyword>
<keyword evidence="1" id="KW-1133">Transmembrane helix</keyword>
<feature type="transmembrane region" description="Helical" evidence="1">
    <location>
        <begin position="112"/>
        <end position="129"/>
    </location>
</feature>
<dbReference type="OrthoDB" id="795933at2"/>
<feature type="transmembrane region" description="Helical" evidence="1">
    <location>
        <begin position="7"/>
        <end position="25"/>
    </location>
</feature>
<evidence type="ECO:0000313" key="2">
    <source>
        <dbReference type="EMBL" id="TWH98283.1"/>
    </source>
</evidence>
<organism evidence="2 3">
    <name type="scientific">Flavobacterium cheniae</name>
    <dbReference type="NCBI Taxonomy" id="295428"/>
    <lineage>
        <taxon>Bacteria</taxon>
        <taxon>Pseudomonadati</taxon>
        <taxon>Bacteroidota</taxon>
        <taxon>Flavobacteriia</taxon>
        <taxon>Flavobacteriales</taxon>
        <taxon>Flavobacteriaceae</taxon>
        <taxon>Flavobacterium</taxon>
    </lineage>
</organism>
<feature type="transmembrane region" description="Helical" evidence="1">
    <location>
        <begin position="74"/>
        <end position="92"/>
    </location>
</feature>
<keyword evidence="1" id="KW-0472">Membrane</keyword>
<protein>
    <submittedName>
        <fullName evidence="2">Uncharacterized protein</fullName>
    </submittedName>
</protein>
<feature type="transmembrane region" description="Helical" evidence="1">
    <location>
        <begin position="31"/>
        <end position="53"/>
    </location>
</feature>
<evidence type="ECO:0000256" key="1">
    <source>
        <dbReference type="SAM" id="Phobius"/>
    </source>
</evidence>
<dbReference type="AlphaFoldDB" id="A0A562KSV4"/>
<proteinExistence type="predicted"/>
<name>A0A562KSV4_9FLAO</name>
<gene>
    <name evidence="2" type="ORF">IP97_00232</name>
</gene>
<accession>A0A562KSV4</accession>
<reference evidence="2 3" key="1">
    <citation type="journal article" date="2015" name="Stand. Genomic Sci.">
        <title>Genomic Encyclopedia of Bacterial and Archaeal Type Strains, Phase III: the genomes of soil and plant-associated and newly described type strains.</title>
        <authorList>
            <person name="Whitman W.B."/>
            <person name="Woyke T."/>
            <person name="Klenk H.P."/>
            <person name="Zhou Y."/>
            <person name="Lilburn T.G."/>
            <person name="Beck B.J."/>
            <person name="De Vos P."/>
            <person name="Vandamme P."/>
            <person name="Eisen J.A."/>
            <person name="Garrity G."/>
            <person name="Hugenholtz P."/>
            <person name="Kyrpides N.C."/>
        </authorList>
    </citation>
    <scope>NUCLEOTIDE SEQUENCE [LARGE SCALE GENOMIC DNA]</scope>
    <source>
        <strain evidence="2 3">CGMCC 1.6844</strain>
    </source>
</reference>
<sequence>MKLTNIAVKSISLALITAFTIVEIINKETTVFYIIYLFWFDEFIRTVFDRVAYRFKKENIENPIQFQQQNKERFFLLGVYFIFIVVLFGILIDWKQMDLIGLNYSVLLFKNQIFNFSLLTIIAREIYLYQSKIDKILAKSVASNGIIILHISIVLGLLIWFLSTQKFQFMLDYSNVISIIPFLLLKIGFELKSVE</sequence>
<dbReference type="RefSeq" id="WP_133606646.1">
    <property type="nucleotide sequence ID" value="NZ_SNZC01000001.1"/>
</dbReference>
<comment type="caution">
    <text evidence="2">The sequence shown here is derived from an EMBL/GenBank/DDBJ whole genome shotgun (WGS) entry which is preliminary data.</text>
</comment>